<gene>
    <name evidence="3" type="ORF">G7Y85_00320</name>
</gene>
<keyword evidence="4" id="KW-1185">Reference proteome</keyword>
<sequence>MPAMFAAGLAASPHCSLMCGAVQQLPLRGAGRGDALRALLPLHGGRIGMYAVLGALAGAGGLSLLHLLPPAHGGVLLQLAAATALITIGIRLWRRPTAACCVPRANGPAWRRFLQGALWGLMPCAWLYFALAGAALAASPLQGAGLLAAFGFGTTPLLAASGWTFAGFGRLRSSPRLAAGLMLGVGLAGFAVTAAMPAMGAFWCQPQ</sequence>
<dbReference type="PANTHER" id="PTHR42208">
    <property type="entry name" value="HEAVY METAL TRANSPORTER-RELATED"/>
    <property type="match status" value="1"/>
</dbReference>
<dbReference type="AlphaFoldDB" id="A0A6M2BKZ1"/>
<evidence type="ECO:0000256" key="1">
    <source>
        <dbReference type="SAM" id="Phobius"/>
    </source>
</evidence>
<reference evidence="3 4" key="1">
    <citation type="journal article" date="2014" name="Int. J. Syst. Evol. Microbiol.">
        <title>Solimonas terrae sp. nov., isolated from soil.</title>
        <authorList>
            <person name="Kim S.J."/>
            <person name="Moon J.Y."/>
            <person name="Weon H.Y."/>
            <person name="Ahn J.H."/>
            <person name="Chen W.M."/>
            <person name="Kwon S.W."/>
        </authorList>
    </citation>
    <scope>NUCLEOTIDE SEQUENCE [LARGE SCALE GENOMIC DNA]</scope>
    <source>
        <strain evidence="3 4">KIS83-12</strain>
    </source>
</reference>
<organism evidence="3 4">
    <name type="scientific">Solimonas terrae</name>
    <dbReference type="NCBI Taxonomy" id="1396819"/>
    <lineage>
        <taxon>Bacteria</taxon>
        <taxon>Pseudomonadati</taxon>
        <taxon>Pseudomonadota</taxon>
        <taxon>Gammaproteobacteria</taxon>
        <taxon>Nevskiales</taxon>
        <taxon>Nevskiaceae</taxon>
        <taxon>Solimonas</taxon>
    </lineage>
</organism>
<proteinExistence type="predicted"/>
<feature type="transmembrane region" description="Helical" evidence="1">
    <location>
        <begin position="74"/>
        <end position="93"/>
    </location>
</feature>
<dbReference type="Proteomes" id="UP000472676">
    <property type="component" value="Unassembled WGS sequence"/>
</dbReference>
<evidence type="ECO:0000313" key="4">
    <source>
        <dbReference type="Proteomes" id="UP000472676"/>
    </source>
</evidence>
<evidence type="ECO:0000313" key="3">
    <source>
        <dbReference type="EMBL" id="NGY03198.1"/>
    </source>
</evidence>
<feature type="domain" description="Urease accessory protein UreH-like transmembrane" evidence="2">
    <location>
        <begin position="3"/>
        <end position="187"/>
    </location>
</feature>
<keyword evidence="1" id="KW-0472">Membrane</keyword>
<dbReference type="EMBL" id="JAAMOW010000001">
    <property type="protein sequence ID" value="NGY03198.1"/>
    <property type="molecule type" value="Genomic_DNA"/>
</dbReference>
<protein>
    <submittedName>
        <fullName evidence="3">Sulfite exporter TauE/SafE family protein</fullName>
    </submittedName>
</protein>
<keyword evidence="1" id="KW-1133">Transmembrane helix</keyword>
<accession>A0A6M2BKZ1</accession>
<name>A0A6M2BKZ1_9GAMM</name>
<feature type="transmembrane region" description="Helical" evidence="1">
    <location>
        <begin position="113"/>
        <end position="138"/>
    </location>
</feature>
<comment type="caution">
    <text evidence="3">The sequence shown here is derived from an EMBL/GenBank/DDBJ whole genome shotgun (WGS) entry which is preliminary data.</text>
</comment>
<dbReference type="PANTHER" id="PTHR42208:SF1">
    <property type="entry name" value="HEAVY METAL TRANSPORTER"/>
    <property type="match status" value="1"/>
</dbReference>
<dbReference type="Pfam" id="PF13386">
    <property type="entry name" value="DsbD_2"/>
    <property type="match status" value="1"/>
</dbReference>
<dbReference type="RefSeq" id="WP_166250624.1">
    <property type="nucleotide sequence ID" value="NZ_JAAMOW010000001.1"/>
</dbReference>
<feature type="transmembrane region" description="Helical" evidence="1">
    <location>
        <begin position="47"/>
        <end position="68"/>
    </location>
</feature>
<feature type="transmembrane region" description="Helical" evidence="1">
    <location>
        <begin position="177"/>
        <end position="203"/>
    </location>
</feature>
<evidence type="ECO:0000259" key="2">
    <source>
        <dbReference type="Pfam" id="PF13386"/>
    </source>
</evidence>
<dbReference type="InterPro" id="IPR039447">
    <property type="entry name" value="UreH-like_TM_dom"/>
</dbReference>
<keyword evidence="1" id="KW-0812">Transmembrane</keyword>
<feature type="transmembrane region" description="Helical" evidence="1">
    <location>
        <begin position="144"/>
        <end position="165"/>
    </location>
</feature>